<gene>
    <name evidence="1" type="ORF">RSO01_13420</name>
</gene>
<dbReference type="EMBL" id="BKAJ01000024">
    <property type="protein sequence ID" value="GEP54176.1"/>
    <property type="molecule type" value="Genomic_DNA"/>
</dbReference>
<dbReference type="RefSeq" id="WP_147147485.1">
    <property type="nucleotide sequence ID" value="NZ_BKAJ01000024.1"/>
</dbReference>
<evidence type="ECO:0000313" key="2">
    <source>
        <dbReference type="Proteomes" id="UP000321058"/>
    </source>
</evidence>
<reference evidence="1 2" key="1">
    <citation type="submission" date="2019-07" db="EMBL/GenBank/DDBJ databases">
        <title>Whole genome shotgun sequence of Reyranella soli NBRC 108950.</title>
        <authorList>
            <person name="Hosoyama A."/>
            <person name="Uohara A."/>
            <person name="Ohji S."/>
            <person name="Ichikawa N."/>
        </authorList>
    </citation>
    <scope>NUCLEOTIDE SEQUENCE [LARGE SCALE GENOMIC DNA]</scope>
    <source>
        <strain evidence="1 2">NBRC 108950</strain>
    </source>
</reference>
<sequence length="180" mass="19263">MAAITIRATEAIPASYPAAPSGLSEAAALVAPALIWQRIEAYTAMRYSLRAVEWIVEGCGEWVPPLRPTTITTVEQWTGTAWQAVTLQASPLGGYTLPGDGPYRFTGTAGVNGSEIPAAVSEAYKRLAEYTALTLNVGDVGKRSESFPDVVAREYGSPSWRARALQDSGAADLLRAYRRA</sequence>
<keyword evidence="2" id="KW-1185">Reference proteome</keyword>
<proteinExistence type="predicted"/>
<dbReference type="Proteomes" id="UP000321058">
    <property type="component" value="Unassembled WGS sequence"/>
</dbReference>
<organism evidence="1 2">
    <name type="scientific">Reyranella soli</name>
    <dbReference type="NCBI Taxonomy" id="1230389"/>
    <lineage>
        <taxon>Bacteria</taxon>
        <taxon>Pseudomonadati</taxon>
        <taxon>Pseudomonadota</taxon>
        <taxon>Alphaproteobacteria</taxon>
        <taxon>Hyphomicrobiales</taxon>
        <taxon>Reyranellaceae</taxon>
        <taxon>Reyranella</taxon>
    </lineage>
</organism>
<name>A0A512N5D3_9HYPH</name>
<accession>A0A512N5D3</accession>
<dbReference type="OrthoDB" id="7605215at2"/>
<protein>
    <submittedName>
        <fullName evidence="1">Uncharacterized protein</fullName>
    </submittedName>
</protein>
<evidence type="ECO:0000313" key="1">
    <source>
        <dbReference type="EMBL" id="GEP54176.1"/>
    </source>
</evidence>
<comment type="caution">
    <text evidence="1">The sequence shown here is derived from an EMBL/GenBank/DDBJ whole genome shotgun (WGS) entry which is preliminary data.</text>
</comment>
<dbReference type="AlphaFoldDB" id="A0A512N5D3"/>